<evidence type="ECO:0000259" key="6">
    <source>
        <dbReference type="PROSITE" id="PS51059"/>
    </source>
</evidence>
<evidence type="ECO:0000313" key="9">
    <source>
        <dbReference type="Proteomes" id="UP001314170"/>
    </source>
</evidence>
<evidence type="ECO:0000256" key="2">
    <source>
        <dbReference type="ARBA" id="ARBA00022473"/>
    </source>
</evidence>
<sequence length="337" mass="37629">MRQEDQVSFVIDDGEEILDAGSLTDESSSSSSSSSSSASKPDHYDAFTRNGMIKIGEESNEYRTIKTQFLAGLGELSKDTSVMAIHKNIGSNNLNMEARFKAFKGCVDAVRERRGDTNSKNGWYGASKQEIRHIISYGIGRCNGQSHGIGVYLSTSKFILEAFPSTIEDENGLRHMLLCRVIMGKMELIPPGSKQIYPSSMEFDSGVDNLEEPSRLVVWSPYMNSHIFPVYIISFKAPSFSICMLRSQINEVRNRGQKLSSDVLFPILVKVFGPARADLILKSLGEYRKGEVNQHQMIQSLKQIIGNDRMLISIIKASRGKLPVRAQNREGRFRGNN</sequence>
<comment type="subcellular location">
    <subcellularLocation>
        <location evidence="1">Nucleus</location>
    </subcellularLocation>
</comment>
<dbReference type="SUPFAM" id="SSF56399">
    <property type="entry name" value="ADP-ribosylation"/>
    <property type="match status" value="1"/>
</dbReference>
<dbReference type="PANTHER" id="PTHR32263">
    <property type="entry name" value="INACTIVE POLY [ADP-RIBOSE] POLYMERASE SRO4-RELATED"/>
    <property type="match status" value="1"/>
</dbReference>
<evidence type="ECO:0000259" key="7">
    <source>
        <dbReference type="PROSITE" id="PS51879"/>
    </source>
</evidence>
<comment type="caution">
    <text evidence="8">The sequence shown here is derived from an EMBL/GenBank/DDBJ whole genome shotgun (WGS) entry which is preliminary data.</text>
</comment>
<dbReference type="EMBL" id="CAWUPB010001194">
    <property type="protein sequence ID" value="CAK7353020.1"/>
    <property type="molecule type" value="Genomic_DNA"/>
</dbReference>
<protein>
    <recommendedName>
        <fullName evidence="10">PARP</fullName>
    </recommendedName>
</protein>
<evidence type="ECO:0000256" key="3">
    <source>
        <dbReference type="ARBA" id="ARBA00023016"/>
    </source>
</evidence>
<evidence type="ECO:0000256" key="5">
    <source>
        <dbReference type="SAM" id="MobiDB-lite"/>
    </source>
</evidence>
<gene>
    <name evidence="8" type="ORF">DCAF_LOCUS24517</name>
</gene>
<dbReference type="Gene3D" id="3.90.228.10">
    <property type="match status" value="1"/>
</dbReference>
<dbReference type="PANTHER" id="PTHR32263:SF14">
    <property type="entry name" value="INACTIVE POLY [ADP-RIBOSE] POLYMERASE SRO2-RELATED"/>
    <property type="match status" value="1"/>
</dbReference>
<feature type="region of interest" description="Disordered" evidence="5">
    <location>
        <begin position="20"/>
        <end position="43"/>
    </location>
</feature>
<evidence type="ECO:0000256" key="4">
    <source>
        <dbReference type="ARBA" id="ARBA00023242"/>
    </source>
</evidence>
<dbReference type="PROSITE" id="PS51059">
    <property type="entry name" value="PARP_CATALYTIC"/>
    <property type="match status" value="1"/>
</dbReference>
<dbReference type="Pfam" id="PF12174">
    <property type="entry name" value="RST"/>
    <property type="match status" value="1"/>
</dbReference>
<dbReference type="Proteomes" id="UP001314170">
    <property type="component" value="Unassembled WGS sequence"/>
</dbReference>
<proteinExistence type="predicted"/>
<feature type="domain" description="RST" evidence="7">
    <location>
        <begin position="252"/>
        <end position="324"/>
    </location>
</feature>
<feature type="domain" description="PARP catalytic" evidence="6">
    <location>
        <begin position="38"/>
        <end position="256"/>
    </location>
</feature>
<keyword evidence="4" id="KW-0539">Nucleus</keyword>
<keyword evidence="3" id="KW-0346">Stress response</keyword>
<organism evidence="8 9">
    <name type="scientific">Dovyalis caffra</name>
    <dbReference type="NCBI Taxonomy" id="77055"/>
    <lineage>
        <taxon>Eukaryota</taxon>
        <taxon>Viridiplantae</taxon>
        <taxon>Streptophyta</taxon>
        <taxon>Embryophyta</taxon>
        <taxon>Tracheophyta</taxon>
        <taxon>Spermatophyta</taxon>
        <taxon>Magnoliopsida</taxon>
        <taxon>eudicotyledons</taxon>
        <taxon>Gunneridae</taxon>
        <taxon>Pentapetalae</taxon>
        <taxon>rosids</taxon>
        <taxon>fabids</taxon>
        <taxon>Malpighiales</taxon>
        <taxon>Salicaceae</taxon>
        <taxon>Flacourtieae</taxon>
        <taxon>Dovyalis</taxon>
    </lineage>
</organism>
<dbReference type="AlphaFoldDB" id="A0AAV1SNJ6"/>
<evidence type="ECO:0000313" key="8">
    <source>
        <dbReference type="EMBL" id="CAK7353020.1"/>
    </source>
</evidence>
<dbReference type="GO" id="GO:0005634">
    <property type="term" value="C:nucleus"/>
    <property type="evidence" value="ECO:0007669"/>
    <property type="project" value="UniProtKB-SubCell"/>
</dbReference>
<evidence type="ECO:0008006" key="10">
    <source>
        <dbReference type="Google" id="ProtNLM"/>
    </source>
</evidence>
<dbReference type="InterPro" id="IPR022003">
    <property type="entry name" value="RST"/>
</dbReference>
<reference evidence="8 9" key="1">
    <citation type="submission" date="2024-01" db="EMBL/GenBank/DDBJ databases">
        <authorList>
            <person name="Waweru B."/>
        </authorList>
    </citation>
    <scope>NUCLEOTIDE SEQUENCE [LARGE SCALE GENOMIC DNA]</scope>
</reference>
<dbReference type="PROSITE" id="PS51879">
    <property type="entry name" value="RST"/>
    <property type="match status" value="1"/>
</dbReference>
<accession>A0AAV1SNJ6</accession>
<dbReference type="InterPro" id="IPR012317">
    <property type="entry name" value="Poly(ADP-ribose)pol_cat_dom"/>
</dbReference>
<dbReference type="GO" id="GO:0003950">
    <property type="term" value="F:NAD+ poly-ADP-ribosyltransferase activity"/>
    <property type="evidence" value="ECO:0007669"/>
    <property type="project" value="InterPro"/>
</dbReference>
<keyword evidence="9" id="KW-1185">Reference proteome</keyword>
<keyword evidence="2" id="KW-0217">Developmental protein</keyword>
<dbReference type="InterPro" id="IPR044964">
    <property type="entry name" value="RCD1/SRO1-5"/>
</dbReference>
<name>A0AAV1SNJ6_9ROSI</name>
<evidence type="ECO:0000256" key="1">
    <source>
        <dbReference type="ARBA" id="ARBA00004123"/>
    </source>
</evidence>
<feature type="compositionally biased region" description="Low complexity" evidence="5">
    <location>
        <begin position="27"/>
        <end position="39"/>
    </location>
</feature>